<protein>
    <submittedName>
        <fullName evidence="1">Uncharacterized protein</fullName>
    </submittedName>
</protein>
<feature type="non-terminal residue" evidence="1">
    <location>
        <position position="109"/>
    </location>
</feature>
<dbReference type="AlphaFoldDB" id="X1A561"/>
<feature type="non-terminal residue" evidence="1">
    <location>
        <position position="1"/>
    </location>
</feature>
<dbReference type="EMBL" id="BART01014754">
    <property type="protein sequence ID" value="GAG76884.1"/>
    <property type="molecule type" value="Genomic_DNA"/>
</dbReference>
<gene>
    <name evidence="1" type="ORF">S01H4_29158</name>
</gene>
<comment type="caution">
    <text evidence="1">The sequence shown here is derived from an EMBL/GenBank/DDBJ whole genome shotgun (WGS) entry which is preliminary data.</text>
</comment>
<name>X1A561_9ZZZZ</name>
<evidence type="ECO:0000313" key="1">
    <source>
        <dbReference type="EMBL" id="GAG76884.1"/>
    </source>
</evidence>
<reference evidence="1" key="1">
    <citation type="journal article" date="2014" name="Front. Microbiol.">
        <title>High frequency of phylogenetically diverse reductive dehalogenase-homologous genes in deep subseafloor sedimentary metagenomes.</title>
        <authorList>
            <person name="Kawai M."/>
            <person name="Futagami T."/>
            <person name="Toyoda A."/>
            <person name="Takaki Y."/>
            <person name="Nishi S."/>
            <person name="Hori S."/>
            <person name="Arai W."/>
            <person name="Tsubouchi T."/>
            <person name="Morono Y."/>
            <person name="Uchiyama I."/>
            <person name="Ito T."/>
            <person name="Fujiyama A."/>
            <person name="Inagaki F."/>
            <person name="Takami H."/>
        </authorList>
    </citation>
    <scope>NUCLEOTIDE SEQUENCE</scope>
    <source>
        <strain evidence="1">Expedition CK06-06</strain>
    </source>
</reference>
<organism evidence="1">
    <name type="scientific">marine sediment metagenome</name>
    <dbReference type="NCBI Taxonomy" id="412755"/>
    <lineage>
        <taxon>unclassified sequences</taxon>
        <taxon>metagenomes</taxon>
        <taxon>ecological metagenomes</taxon>
    </lineage>
</organism>
<sequence length="109" mass="11849">IQGDGYIEKDMAGDLGSIQMFYRKADPSDPDKLLLEIPSVPADNRIGAEAKLFMDLDDFSNPSNYVQGEAYHTLSSNLDEISAYLPGEDVPIVSITDVPARTSAEGKLI</sequence>
<proteinExistence type="predicted"/>
<accession>X1A561</accession>